<gene>
    <name evidence="1" type="ORF">C8R26_10260</name>
    <name evidence="2" type="ORF">E6Q60_08285</name>
</gene>
<evidence type="ECO:0000313" key="2">
    <source>
        <dbReference type="EMBL" id="TXI28013.1"/>
    </source>
</evidence>
<evidence type="ECO:0000313" key="1">
    <source>
        <dbReference type="EMBL" id="PTQ78492.1"/>
    </source>
</evidence>
<reference evidence="2 4" key="2">
    <citation type="submission" date="2018-09" db="EMBL/GenBank/DDBJ databases">
        <title>Metagenome Assembled Genomes from an Advanced Water Purification Facility.</title>
        <authorList>
            <person name="Stamps B.W."/>
            <person name="Spear J.R."/>
        </authorList>
    </citation>
    <scope>NUCLEOTIDE SEQUENCE [LARGE SCALE GENOMIC DNA]</scope>
    <source>
        <strain evidence="2">Bin_54_1</strain>
    </source>
</reference>
<evidence type="ECO:0000313" key="3">
    <source>
        <dbReference type="Proteomes" id="UP000244128"/>
    </source>
</evidence>
<evidence type="ECO:0000313" key="4">
    <source>
        <dbReference type="Proteomes" id="UP000321055"/>
    </source>
</evidence>
<dbReference type="RefSeq" id="WP_107802026.1">
    <property type="nucleotide sequence ID" value="NZ_QAOI01000002.1"/>
</dbReference>
<comment type="caution">
    <text evidence="1">The sequence shown here is derived from an EMBL/GenBank/DDBJ whole genome shotgun (WGS) entry which is preliminary data.</text>
</comment>
<proteinExistence type="predicted"/>
<protein>
    <submittedName>
        <fullName evidence="1">Uncharacterized protein</fullName>
    </submittedName>
</protein>
<dbReference type="Proteomes" id="UP000321055">
    <property type="component" value="Unassembled WGS sequence"/>
</dbReference>
<accession>A0A2T5I3U3</accession>
<dbReference type="EMBL" id="QAOI01000002">
    <property type="protein sequence ID" value="PTQ78492.1"/>
    <property type="molecule type" value="Genomic_DNA"/>
</dbReference>
<dbReference type="Proteomes" id="UP000244128">
    <property type="component" value="Unassembled WGS sequence"/>
</dbReference>
<name>A0A2T5I3U3_9PROT</name>
<dbReference type="AlphaFoldDB" id="A0A2T5I3U3"/>
<organism evidence="1 3">
    <name type="scientific">Nitrosomonas oligotropha</name>
    <dbReference type="NCBI Taxonomy" id="42354"/>
    <lineage>
        <taxon>Bacteria</taxon>
        <taxon>Pseudomonadati</taxon>
        <taxon>Pseudomonadota</taxon>
        <taxon>Betaproteobacteria</taxon>
        <taxon>Nitrosomonadales</taxon>
        <taxon>Nitrosomonadaceae</taxon>
        <taxon>Nitrosomonas</taxon>
    </lineage>
</organism>
<dbReference type="EMBL" id="SSFX01000061">
    <property type="protein sequence ID" value="TXI28013.1"/>
    <property type="molecule type" value="Genomic_DNA"/>
</dbReference>
<reference evidence="1 3" key="1">
    <citation type="submission" date="2018-04" db="EMBL/GenBank/DDBJ databases">
        <title>Active sludge and wastewater microbial communities from Klosterneuburg, Austria.</title>
        <authorList>
            <person name="Wagner M."/>
        </authorList>
    </citation>
    <scope>NUCLEOTIDE SEQUENCE [LARGE SCALE GENOMIC DNA]</scope>
    <source>
        <strain evidence="1 3">Nm49</strain>
    </source>
</reference>
<sequence length="96" mass="10790">MILDHSLAFPKIALTLRNLPYKQIFSAISIKTFASICNIGTPFSQDTSIVTDKSTQTPPELDGNKDRTKIKARNSISFILRKISISRFYLVATELK</sequence>